<dbReference type="PROSITE" id="PS00130">
    <property type="entry name" value="U_DNA_GLYCOSYLASE"/>
    <property type="match status" value="1"/>
</dbReference>
<dbReference type="SMART" id="SM00987">
    <property type="entry name" value="UreE_C"/>
    <property type="match status" value="1"/>
</dbReference>
<dbReference type="InterPro" id="IPR005122">
    <property type="entry name" value="Uracil-DNA_glycosylase-like"/>
</dbReference>
<dbReference type="GO" id="GO:0005634">
    <property type="term" value="C:nucleus"/>
    <property type="evidence" value="ECO:0007669"/>
    <property type="project" value="TreeGrafter"/>
</dbReference>
<dbReference type="GO" id="GO:0005739">
    <property type="term" value="C:mitochondrion"/>
    <property type="evidence" value="ECO:0007669"/>
    <property type="project" value="TreeGrafter"/>
</dbReference>
<dbReference type="PANTHER" id="PTHR11264">
    <property type="entry name" value="URACIL-DNA GLYCOSYLASE"/>
    <property type="match status" value="1"/>
</dbReference>
<evidence type="ECO:0000259" key="5">
    <source>
        <dbReference type="SMART" id="SM00986"/>
    </source>
</evidence>
<proteinExistence type="inferred from homology"/>
<comment type="similarity">
    <text evidence="1">Belongs to the uracil-DNA glycosylase (UDG) superfamily. UNG family.</text>
</comment>
<keyword evidence="4" id="KW-0234">DNA repair</keyword>
<protein>
    <recommendedName>
        <fullName evidence="5">Uracil-DNA glycosylase-like domain-containing protein</fullName>
    </recommendedName>
</protein>
<dbReference type="SMART" id="SM00986">
    <property type="entry name" value="UDG"/>
    <property type="match status" value="1"/>
</dbReference>
<dbReference type="PANTHER" id="PTHR11264:SF7">
    <property type="entry name" value="URACIL-DNA GLYCOSYLASE"/>
    <property type="match status" value="1"/>
</dbReference>
<dbReference type="GO" id="GO:0004844">
    <property type="term" value="F:uracil DNA N-glycosylase activity"/>
    <property type="evidence" value="ECO:0007669"/>
    <property type="project" value="InterPro"/>
</dbReference>
<dbReference type="AlphaFoldDB" id="A0A6C0HDW3"/>
<dbReference type="InterPro" id="IPR002043">
    <property type="entry name" value="UDG_fam1"/>
</dbReference>
<evidence type="ECO:0000256" key="3">
    <source>
        <dbReference type="ARBA" id="ARBA00022801"/>
    </source>
</evidence>
<feature type="domain" description="Uracil-DNA glycosylase-like" evidence="5">
    <location>
        <begin position="40"/>
        <end position="201"/>
    </location>
</feature>
<keyword evidence="2" id="KW-0227">DNA damage</keyword>
<sequence>MTNIHESWKPLFEQYEFDLEELYNTGDTVYPPKECIFKVFEMDVKEIRVLLLGQDPYHNEKQAHGLSFSVPEGIRIPPSLKNIYKELQFEFPERKYEFCSGNLERWFYEEKIFLLNAALSVIKNKPSSQISIWEDFTNDVIKFVSVNNKKCVFLLLGNFAKSKEKFIKNKERIVECVHPSPFSANNGFFHSGVFKKVESRLGQPVNWSIL</sequence>
<evidence type="ECO:0000256" key="4">
    <source>
        <dbReference type="ARBA" id="ARBA00023204"/>
    </source>
</evidence>
<evidence type="ECO:0000256" key="1">
    <source>
        <dbReference type="ARBA" id="ARBA00008184"/>
    </source>
</evidence>
<evidence type="ECO:0000313" key="6">
    <source>
        <dbReference type="EMBL" id="QHT78366.1"/>
    </source>
</evidence>
<dbReference type="Pfam" id="PF03167">
    <property type="entry name" value="UDG"/>
    <property type="match status" value="1"/>
</dbReference>
<name>A0A6C0HDW3_9ZZZZ</name>
<reference evidence="6" key="1">
    <citation type="journal article" date="2020" name="Nature">
        <title>Giant virus diversity and host interactions through global metagenomics.</title>
        <authorList>
            <person name="Schulz F."/>
            <person name="Roux S."/>
            <person name="Paez-Espino D."/>
            <person name="Jungbluth S."/>
            <person name="Walsh D.A."/>
            <person name="Denef V.J."/>
            <person name="McMahon K.D."/>
            <person name="Konstantinidis K.T."/>
            <person name="Eloe-Fadrosh E.A."/>
            <person name="Kyrpides N.C."/>
            <person name="Woyke T."/>
        </authorList>
    </citation>
    <scope>NUCLEOTIDE SEQUENCE</scope>
    <source>
        <strain evidence="6">GVMAG-M-3300023179-91</strain>
    </source>
</reference>
<dbReference type="GO" id="GO:0097510">
    <property type="term" value="P:base-excision repair, AP site formation via deaminated base removal"/>
    <property type="evidence" value="ECO:0007669"/>
    <property type="project" value="TreeGrafter"/>
</dbReference>
<keyword evidence="3" id="KW-0378">Hydrolase</keyword>
<dbReference type="CDD" id="cd10027">
    <property type="entry name" value="UDG-F1-like"/>
    <property type="match status" value="1"/>
</dbReference>
<dbReference type="Gene3D" id="3.40.470.10">
    <property type="entry name" value="Uracil-DNA glycosylase-like domain"/>
    <property type="match status" value="1"/>
</dbReference>
<organism evidence="6">
    <name type="scientific">viral metagenome</name>
    <dbReference type="NCBI Taxonomy" id="1070528"/>
    <lineage>
        <taxon>unclassified sequences</taxon>
        <taxon>metagenomes</taxon>
        <taxon>organismal metagenomes</taxon>
    </lineage>
</organism>
<dbReference type="SUPFAM" id="SSF52141">
    <property type="entry name" value="Uracil-DNA glycosylase-like"/>
    <property type="match status" value="1"/>
</dbReference>
<dbReference type="InterPro" id="IPR018085">
    <property type="entry name" value="Ura-DNA_Glyclase_AS"/>
</dbReference>
<dbReference type="NCBIfam" id="NF003592">
    <property type="entry name" value="PRK05254.1-5"/>
    <property type="match status" value="1"/>
</dbReference>
<evidence type="ECO:0000256" key="2">
    <source>
        <dbReference type="ARBA" id="ARBA00022763"/>
    </source>
</evidence>
<dbReference type="InterPro" id="IPR036895">
    <property type="entry name" value="Uracil-DNA_glycosylase-like_sf"/>
</dbReference>
<accession>A0A6C0HDW3</accession>
<dbReference type="EMBL" id="MN739930">
    <property type="protein sequence ID" value="QHT78366.1"/>
    <property type="molecule type" value="Genomic_DNA"/>
</dbReference>